<organism evidence="4 5">
    <name type="scientific">Azospirillum brasilense</name>
    <dbReference type="NCBI Taxonomy" id="192"/>
    <lineage>
        <taxon>Bacteria</taxon>
        <taxon>Pseudomonadati</taxon>
        <taxon>Pseudomonadota</taxon>
        <taxon>Alphaproteobacteria</taxon>
        <taxon>Rhodospirillales</taxon>
        <taxon>Azospirillaceae</taxon>
        <taxon>Azospirillum</taxon>
    </lineage>
</organism>
<evidence type="ECO:0000256" key="3">
    <source>
        <dbReference type="SAM" id="SignalP"/>
    </source>
</evidence>
<name>A0A235H3K7_AZOBR</name>
<evidence type="ECO:0000313" key="4">
    <source>
        <dbReference type="EMBL" id="OYD80428.1"/>
    </source>
</evidence>
<evidence type="ECO:0000256" key="2">
    <source>
        <dbReference type="SAM" id="MobiDB-lite"/>
    </source>
</evidence>
<dbReference type="AlphaFoldDB" id="A0A235H3K7"/>
<feature type="region of interest" description="Disordered" evidence="2">
    <location>
        <begin position="274"/>
        <end position="300"/>
    </location>
</feature>
<feature type="chain" id="PRO_5012647076" description="DUF2092 domain-containing protein" evidence="3">
    <location>
        <begin position="24"/>
        <end position="300"/>
    </location>
</feature>
<evidence type="ECO:0000256" key="1">
    <source>
        <dbReference type="ARBA" id="ARBA00022729"/>
    </source>
</evidence>
<dbReference type="RefSeq" id="WP_094307232.1">
    <property type="nucleotide sequence ID" value="NZ_NOWT01000056.1"/>
</dbReference>
<comment type="caution">
    <text evidence="4">The sequence shown here is derived from an EMBL/GenBank/DDBJ whole genome shotgun (WGS) entry which is preliminary data.</text>
</comment>
<evidence type="ECO:0008006" key="6">
    <source>
        <dbReference type="Google" id="ProtNLM"/>
    </source>
</evidence>
<dbReference type="Proteomes" id="UP000215367">
    <property type="component" value="Unassembled WGS sequence"/>
</dbReference>
<feature type="signal peptide" evidence="3">
    <location>
        <begin position="1"/>
        <end position="23"/>
    </location>
</feature>
<dbReference type="InterPro" id="IPR019207">
    <property type="entry name" value="DUF2092"/>
</dbReference>
<dbReference type="Gene3D" id="2.50.20.10">
    <property type="entry name" value="Lipoprotein localisation LolA/LolB/LppX"/>
    <property type="match status" value="1"/>
</dbReference>
<dbReference type="SUPFAM" id="SSF89392">
    <property type="entry name" value="Prokaryotic lipoproteins and lipoprotein localization factors"/>
    <property type="match status" value="1"/>
</dbReference>
<evidence type="ECO:0000313" key="5">
    <source>
        <dbReference type="Proteomes" id="UP000215367"/>
    </source>
</evidence>
<accession>A0A235H3K7</accession>
<dbReference type="Pfam" id="PF09865">
    <property type="entry name" value="DUF2092"/>
    <property type="match status" value="1"/>
</dbReference>
<keyword evidence="4" id="KW-0614">Plasmid</keyword>
<gene>
    <name evidence="4" type="ORF">CHT98_31170</name>
</gene>
<dbReference type="EMBL" id="NOWT01000056">
    <property type="protein sequence ID" value="OYD80428.1"/>
    <property type="molecule type" value="Genomic_DNA"/>
</dbReference>
<geneLocation type="plasmid" evidence="4">
    <name>unnamed</name>
</geneLocation>
<dbReference type="InterPro" id="IPR029046">
    <property type="entry name" value="LolA/LolB/LppX"/>
</dbReference>
<keyword evidence="1 3" id="KW-0732">Signal</keyword>
<protein>
    <recommendedName>
        <fullName evidence="6">DUF2092 domain-containing protein</fullName>
    </recommendedName>
</protein>
<reference evidence="4 5" key="1">
    <citation type="submission" date="2017-07" db="EMBL/GenBank/DDBJ databases">
        <title>Whole genome sequence of Azospirillum brasilense 2A1, a potential biofertilizer strain.</title>
        <authorList>
            <person name="Fontana C.A."/>
            <person name="Toffoli L.M."/>
            <person name="Salazar S.M."/>
            <person name="Puglisi E."/>
            <person name="Pedraza R."/>
            <person name="Bassi D."/>
            <person name="Cocconcelli P.S."/>
        </authorList>
    </citation>
    <scope>NUCLEOTIDE SEQUENCE [LARGE SCALE GENOMIC DNA]</scope>
    <source>
        <strain evidence="4 5">2A1</strain>
        <plasmid evidence="4">unnamed</plasmid>
    </source>
</reference>
<sequence length="300" mass="32864">MRTLLRLSGPLLCLLLLAGPVLAAGEPPAGAPPLDEAVQAEEPDADDEPVIDQHTMDILKRMADTLAQAKGFSVTIRSNYDVVQDTGEKIEFGERRTVTLNRPDALRVESQQSDGTRRQVTFDGKALTVFDPGQNVYGQLDRPGSVDDAVRYLVQNLQVRLPLALLLVTTLPMELDQRIQALDYVERDTLPPVPTDHVAGQTEEVDFQVWVAAEGPPLPQRITITYKNDEGEPQYRADLTDWVLNPDLSAAQLAFQPPEGTQRIPFLVRVRKAAGDQVPAADTPSNDKPERSSSAGEAAK</sequence>
<proteinExistence type="predicted"/>